<dbReference type="OrthoDB" id="7727094at2"/>
<dbReference type="InterPro" id="IPR050557">
    <property type="entry name" value="RTX_toxin/Mannuronan_C5-epim"/>
</dbReference>
<dbReference type="PANTHER" id="PTHR38340">
    <property type="entry name" value="S-LAYER PROTEIN"/>
    <property type="match status" value="1"/>
</dbReference>
<accession>A0A238JL48</accession>
<evidence type="ECO:0000256" key="1">
    <source>
        <dbReference type="ARBA" id="ARBA00004613"/>
    </source>
</evidence>
<evidence type="ECO:0000313" key="4">
    <source>
        <dbReference type="EMBL" id="SMX31398.1"/>
    </source>
</evidence>
<dbReference type="RefSeq" id="WP_093994817.1">
    <property type="nucleotide sequence ID" value="NZ_FXYD01000001.1"/>
</dbReference>
<keyword evidence="5" id="KW-1185">Reference proteome</keyword>
<dbReference type="Pfam" id="PF00353">
    <property type="entry name" value="HemolysinCabind"/>
    <property type="match status" value="4"/>
</dbReference>
<dbReference type="SUPFAM" id="SSF51120">
    <property type="entry name" value="beta-Roll"/>
    <property type="match status" value="2"/>
</dbReference>
<sequence>MRVLDENDVQLGTTGAVSYFLQTAVYGFDGSSSGFLIGLAANESTNIYYDNNYSPDQNYLEIRDGSVAKAFDLNSGSFFRIDYFESNGIVADLAAGTMVRDGITDTFVGNPTGFGMLEGGDGADTIDGGANGQMGDTASYAASAASVMANLGNGTASGGDATGDILTNIENILGSALDDQLIGDTSANNLNGGSGDDDLNGGNGDDTLDGGSGDDYLNGGNDDDTLSGGSGDDVMVGGAGGDEFDGGTNTVGIGDQVSYVNSNAAVTIDLGAGTASGGHAAGDTIANVENLLGSAHADASTDDTASYSNSDARVVVDLDAGTATGSGHGSGDTLIDIENVFGSLFNDDIYGDDTANELSGYNGVDELFGRAGDDTLNGGGNLDYLNGGAGNDVLAGGGGFDRFIFDTAGFGQDTITDFTNNQELMDMRGSGLSFADLTITQTGGDTVISVTATTDSITLLGITSLINENDFIF</sequence>
<dbReference type="InterPro" id="IPR018511">
    <property type="entry name" value="Hemolysin-typ_Ca-bd_CS"/>
</dbReference>
<keyword evidence="2" id="KW-0964">Secreted</keyword>
<dbReference type="PRINTS" id="PR00313">
    <property type="entry name" value="CABNDNGRPT"/>
</dbReference>
<dbReference type="AlphaFoldDB" id="A0A238JL48"/>
<evidence type="ECO:0000256" key="3">
    <source>
        <dbReference type="SAM" id="MobiDB-lite"/>
    </source>
</evidence>
<dbReference type="InterPro" id="IPR011049">
    <property type="entry name" value="Serralysin-like_metalloprot_C"/>
</dbReference>
<name>A0A238JL48_9RHOB</name>
<feature type="region of interest" description="Disordered" evidence="3">
    <location>
        <begin position="188"/>
        <end position="243"/>
    </location>
</feature>
<dbReference type="GO" id="GO:0005509">
    <property type="term" value="F:calcium ion binding"/>
    <property type="evidence" value="ECO:0007669"/>
    <property type="project" value="InterPro"/>
</dbReference>
<dbReference type="EMBL" id="FXYD01000001">
    <property type="protein sequence ID" value="SMX31398.1"/>
    <property type="molecule type" value="Genomic_DNA"/>
</dbReference>
<dbReference type="PROSITE" id="PS00330">
    <property type="entry name" value="HEMOLYSIN_CALCIUM"/>
    <property type="match status" value="4"/>
</dbReference>
<dbReference type="GO" id="GO:0005576">
    <property type="term" value="C:extracellular region"/>
    <property type="evidence" value="ECO:0007669"/>
    <property type="project" value="UniProtKB-SubCell"/>
</dbReference>
<dbReference type="Gene3D" id="2.150.10.10">
    <property type="entry name" value="Serralysin-like metalloprotease, C-terminal"/>
    <property type="match status" value="2"/>
</dbReference>
<comment type="subcellular location">
    <subcellularLocation>
        <location evidence="1">Secreted</location>
    </subcellularLocation>
</comment>
<reference evidence="5" key="1">
    <citation type="submission" date="2017-05" db="EMBL/GenBank/DDBJ databases">
        <authorList>
            <person name="Rodrigo-Torres L."/>
            <person name="Arahal R. D."/>
            <person name="Lucena T."/>
        </authorList>
    </citation>
    <scope>NUCLEOTIDE SEQUENCE [LARGE SCALE GENOMIC DNA]</scope>
    <source>
        <strain evidence="5">CECT 8868</strain>
    </source>
</reference>
<dbReference type="InterPro" id="IPR001343">
    <property type="entry name" value="Hemolysn_Ca-bd"/>
</dbReference>
<gene>
    <name evidence="4" type="primary">cya_2</name>
    <name evidence="4" type="ORF">OCA8868_00341</name>
</gene>
<evidence type="ECO:0000313" key="5">
    <source>
        <dbReference type="Proteomes" id="UP000203464"/>
    </source>
</evidence>
<proteinExistence type="predicted"/>
<dbReference type="PANTHER" id="PTHR38340:SF1">
    <property type="entry name" value="S-LAYER PROTEIN"/>
    <property type="match status" value="1"/>
</dbReference>
<organism evidence="4 5">
    <name type="scientific">Octadecabacter ascidiaceicola</name>
    <dbReference type="NCBI Taxonomy" id="1655543"/>
    <lineage>
        <taxon>Bacteria</taxon>
        <taxon>Pseudomonadati</taxon>
        <taxon>Pseudomonadota</taxon>
        <taxon>Alphaproteobacteria</taxon>
        <taxon>Rhodobacterales</taxon>
        <taxon>Roseobacteraceae</taxon>
        <taxon>Octadecabacter</taxon>
    </lineage>
</organism>
<evidence type="ECO:0000256" key="2">
    <source>
        <dbReference type="ARBA" id="ARBA00022525"/>
    </source>
</evidence>
<protein>
    <submittedName>
        <fullName evidence="4">Bifunctional hemolysin/adenylate cyclase</fullName>
    </submittedName>
</protein>
<dbReference type="Proteomes" id="UP000203464">
    <property type="component" value="Unassembled WGS sequence"/>
</dbReference>